<gene>
    <name evidence="11" type="ORF">BECKMB1821G_GA0114241_101338</name>
</gene>
<accession>A0A450X7X6</accession>
<keyword evidence="6" id="KW-0239">DNA-directed DNA polymerase</keyword>
<dbReference type="GO" id="GO:0003887">
    <property type="term" value="F:DNA-directed DNA polymerase activity"/>
    <property type="evidence" value="ECO:0007669"/>
    <property type="project" value="UniProtKB-UniRule"/>
</dbReference>
<dbReference type="Pfam" id="PF06144">
    <property type="entry name" value="DNA_pol3_delta"/>
    <property type="match status" value="1"/>
</dbReference>
<keyword evidence="5" id="KW-0235">DNA replication</keyword>
<feature type="domain" description="DNA polymerase III delta N-terminal" evidence="10">
    <location>
        <begin position="20"/>
        <end position="135"/>
    </location>
</feature>
<dbReference type="InterPro" id="IPR008921">
    <property type="entry name" value="DNA_pol3_clamp-load_cplx_C"/>
</dbReference>
<dbReference type="InterPro" id="IPR005790">
    <property type="entry name" value="DNA_polIII_delta"/>
</dbReference>
<evidence type="ECO:0000256" key="2">
    <source>
        <dbReference type="ARBA" id="ARBA00017703"/>
    </source>
</evidence>
<dbReference type="Gene3D" id="1.10.8.60">
    <property type="match status" value="1"/>
</dbReference>
<dbReference type="EC" id="2.7.7.7" evidence="1 9"/>
<dbReference type="GO" id="GO:0003677">
    <property type="term" value="F:DNA binding"/>
    <property type="evidence" value="ECO:0007669"/>
    <property type="project" value="InterPro"/>
</dbReference>
<evidence type="ECO:0000259" key="10">
    <source>
        <dbReference type="Pfam" id="PF06144"/>
    </source>
</evidence>
<dbReference type="AlphaFoldDB" id="A0A450X7X6"/>
<evidence type="ECO:0000256" key="4">
    <source>
        <dbReference type="ARBA" id="ARBA00022695"/>
    </source>
</evidence>
<dbReference type="SUPFAM" id="SSF52540">
    <property type="entry name" value="P-loop containing nucleoside triphosphate hydrolases"/>
    <property type="match status" value="1"/>
</dbReference>
<organism evidence="11">
    <name type="scientific">Candidatus Kentrum sp. MB</name>
    <dbReference type="NCBI Taxonomy" id="2138164"/>
    <lineage>
        <taxon>Bacteria</taxon>
        <taxon>Pseudomonadati</taxon>
        <taxon>Pseudomonadota</taxon>
        <taxon>Gammaproteobacteria</taxon>
        <taxon>Candidatus Kentrum</taxon>
    </lineage>
</organism>
<dbReference type="CDD" id="cd18138">
    <property type="entry name" value="HLD_clamp_pol_III_delta"/>
    <property type="match status" value="1"/>
</dbReference>
<dbReference type="InterPro" id="IPR010372">
    <property type="entry name" value="DNA_pol3_delta_N"/>
</dbReference>
<keyword evidence="3" id="KW-0808">Transferase</keyword>
<dbReference type="Gene3D" id="1.20.272.10">
    <property type="match status" value="1"/>
</dbReference>
<dbReference type="GO" id="GO:0006261">
    <property type="term" value="P:DNA-templated DNA replication"/>
    <property type="evidence" value="ECO:0007669"/>
    <property type="project" value="TreeGrafter"/>
</dbReference>
<evidence type="ECO:0000256" key="3">
    <source>
        <dbReference type="ARBA" id="ARBA00022679"/>
    </source>
</evidence>
<dbReference type="PANTHER" id="PTHR34388:SF1">
    <property type="entry name" value="DNA POLYMERASE III SUBUNIT DELTA"/>
    <property type="match status" value="1"/>
</dbReference>
<evidence type="ECO:0000256" key="9">
    <source>
        <dbReference type="NCBIfam" id="TIGR01128"/>
    </source>
</evidence>
<protein>
    <recommendedName>
        <fullName evidence="2 9">DNA polymerase III subunit delta</fullName>
        <ecNumber evidence="1 9">2.7.7.7</ecNumber>
    </recommendedName>
</protein>
<reference evidence="11" key="1">
    <citation type="submission" date="2019-02" db="EMBL/GenBank/DDBJ databases">
        <authorList>
            <person name="Gruber-Vodicka R. H."/>
            <person name="Seah K. B. B."/>
        </authorList>
    </citation>
    <scope>NUCLEOTIDE SEQUENCE</scope>
    <source>
        <strain evidence="11">BECK_BZ197</strain>
    </source>
</reference>
<dbReference type="PANTHER" id="PTHR34388">
    <property type="entry name" value="DNA POLYMERASE III SUBUNIT DELTA"/>
    <property type="match status" value="1"/>
</dbReference>
<name>A0A450X7X6_9GAMM</name>
<comment type="catalytic activity">
    <reaction evidence="8">
        <text>DNA(n) + a 2'-deoxyribonucleoside 5'-triphosphate = DNA(n+1) + diphosphate</text>
        <dbReference type="Rhea" id="RHEA:22508"/>
        <dbReference type="Rhea" id="RHEA-COMP:17339"/>
        <dbReference type="Rhea" id="RHEA-COMP:17340"/>
        <dbReference type="ChEBI" id="CHEBI:33019"/>
        <dbReference type="ChEBI" id="CHEBI:61560"/>
        <dbReference type="ChEBI" id="CHEBI:173112"/>
        <dbReference type="EC" id="2.7.7.7"/>
    </reaction>
</comment>
<dbReference type="EMBL" id="CAADFO010000013">
    <property type="protein sequence ID" value="VFK25417.1"/>
    <property type="molecule type" value="Genomic_DNA"/>
</dbReference>
<keyword evidence="4" id="KW-0548">Nucleotidyltransferase</keyword>
<evidence type="ECO:0000313" key="11">
    <source>
        <dbReference type="EMBL" id="VFK25417.1"/>
    </source>
</evidence>
<evidence type="ECO:0000256" key="8">
    <source>
        <dbReference type="ARBA" id="ARBA00049244"/>
    </source>
</evidence>
<dbReference type="InterPro" id="IPR027417">
    <property type="entry name" value="P-loop_NTPase"/>
</dbReference>
<evidence type="ECO:0000256" key="7">
    <source>
        <dbReference type="ARBA" id="ARBA00034754"/>
    </source>
</evidence>
<proteinExistence type="inferred from homology"/>
<dbReference type="GO" id="GO:0009360">
    <property type="term" value="C:DNA polymerase III complex"/>
    <property type="evidence" value="ECO:0007669"/>
    <property type="project" value="UniProtKB-UniRule"/>
</dbReference>
<evidence type="ECO:0000256" key="1">
    <source>
        <dbReference type="ARBA" id="ARBA00012417"/>
    </source>
</evidence>
<dbReference type="SUPFAM" id="SSF48019">
    <property type="entry name" value="post-AAA+ oligomerization domain-like"/>
    <property type="match status" value="1"/>
</dbReference>
<dbReference type="Gene3D" id="3.40.50.300">
    <property type="entry name" value="P-loop containing nucleotide triphosphate hydrolases"/>
    <property type="match status" value="1"/>
</dbReference>
<evidence type="ECO:0000256" key="6">
    <source>
        <dbReference type="ARBA" id="ARBA00022932"/>
    </source>
</evidence>
<sequence>MQIKPEQLTAHLKRTLAPVYVVSGDESLQTTEASDAIRRAAWELGFTERIVCHADASFDWNLIGRYMDSLSLFAEKRLLDIRLPGNIGKQGSEVLIQYASRSIPDRIMLITTGQPDAKQRQSKWYKSLEKTGVVIVIRPLDVRYLPRWIGDRALSRGITITTEAAKLLADRVEGNLLACAQEIEKFVLLGKTKIDVQDVLECVMDSAHFDTFALVDSTLAGDARHTTRILSGLAEEGVDPLPVLGVLVWEIREVAKISAQVSRGTHPDRAIPRQSVWYRRKRAVESALHRHDQAAWREMLRVAEYVDRIIKGIETGNTWEGLLGLALLVVGVRTPVCKM</sequence>
<dbReference type="NCBIfam" id="TIGR01128">
    <property type="entry name" value="holA"/>
    <property type="match status" value="1"/>
</dbReference>
<evidence type="ECO:0000256" key="5">
    <source>
        <dbReference type="ARBA" id="ARBA00022705"/>
    </source>
</evidence>
<comment type="similarity">
    <text evidence="7">Belongs to the DNA polymerase HolA subunit family.</text>
</comment>